<evidence type="ECO:0000256" key="2">
    <source>
        <dbReference type="ARBA" id="ARBA00022723"/>
    </source>
</evidence>
<dbReference type="SUPFAM" id="SSF56176">
    <property type="entry name" value="FAD-binding/transporter-associated domain-like"/>
    <property type="match status" value="1"/>
</dbReference>
<dbReference type="GO" id="GO:0004854">
    <property type="term" value="F:xanthine dehydrogenase activity"/>
    <property type="evidence" value="ECO:0007669"/>
    <property type="project" value="UniProtKB-EC"/>
</dbReference>
<dbReference type="InterPro" id="IPR036884">
    <property type="entry name" value="2Fe-2S-bd_dom_sf"/>
</dbReference>
<dbReference type="Pfam" id="PF03450">
    <property type="entry name" value="CO_deh_flav_C"/>
    <property type="match status" value="1"/>
</dbReference>
<organism evidence="8 9">
    <name type="scientific">Roseibium aestuarii</name>
    <dbReference type="NCBI Taxonomy" id="2600299"/>
    <lineage>
        <taxon>Bacteria</taxon>
        <taxon>Pseudomonadati</taxon>
        <taxon>Pseudomonadota</taxon>
        <taxon>Alphaproteobacteria</taxon>
        <taxon>Hyphomicrobiales</taxon>
        <taxon>Stappiaceae</taxon>
        <taxon>Roseibium</taxon>
    </lineage>
</organism>
<sequence length="497" mass="52594">MRESIRFLRKGEVVEVSDVAPTATVLDYLRLTCGATGTKEGCAEGDCGACTVAIGRLIDGKLVYQPVNSCIQLLGQLDGAELVTVEDLAQDDRLHPVQQAMADLHGSQCGFCTPGFIMTLFCLYHAEGQSKSRATVTEWLAGNLCRCTGYRPIVEAALQACFDEADDAFTWRGRDTAARLAQLDDGRDVLIGDGESFFASPASLEGLGALYGQHPDATLVAGATDVGLWITKHLKSLPKVIWLGRIAGLDRVEETASGVLVGATATFAACEAAMTRLSPDLGALWKRIGSRQVRASGTVGGNIANGSPIGDSPPALIALGATLELQSHHGDRTLPLEDFFIDYGRQDRGAGEFVTGLFVPRPAADQVFRCYKISKRFDQDISAVMGAFLFTLEGARITAARIAFGGMAGTPKRAIGAEAALVGATVEDPATWTEALKAIQSDYTPLSDMRASAEYRAETARALLAKALMEAGGTEAAQLRLRGAEKPAGSSTLEAAE</sequence>
<dbReference type="Gene3D" id="1.10.150.120">
    <property type="entry name" value="[2Fe-2S]-binding domain"/>
    <property type="match status" value="1"/>
</dbReference>
<dbReference type="InterPro" id="IPR016167">
    <property type="entry name" value="FAD-bd_PCMH_sub1"/>
</dbReference>
<dbReference type="InterPro" id="IPR005107">
    <property type="entry name" value="CO_DH_flav_C"/>
</dbReference>
<name>A0ABW4JRY1_9HYPH</name>
<dbReference type="InterPro" id="IPR001041">
    <property type="entry name" value="2Fe-2S_ferredoxin-type"/>
</dbReference>
<evidence type="ECO:0000259" key="7">
    <source>
        <dbReference type="PROSITE" id="PS51387"/>
    </source>
</evidence>
<keyword evidence="3" id="KW-0274">FAD</keyword>
<dbReference type="InterPro" id="IPR012175">
    <property type="entry name" value="Xanth_DH_ssu_bac"/>
</dbReference>
<dbReference type="InterPro" id="IPR014307">
    <property type="entry name" value="Xanthine_DH_ssu"/>
</dbReference>
<evidence type="ECO:0000256" key="1">
    <source>
        <dbReference type="ARBA" id="ARBA00022630"/>
    </source>
</evidence>
<dbReference type="PROSITE" id="PS51387">
    <property type="entry name" value="FAD_PCMH"/>
    <property type="match status" value="1"/>
</dbReference>
<dbReference type="EC" id="1.17.1.4" evidence="8"/>
<dbReference type="PIRSF" id="PIRSF036557">
    <property type="entry name" value="XdhA_RC"/>
    <property type="match status" value="1"/>
</dbReference>
<dbReference type="Pfam" id="PF00941">
    <property type="entry name" value="FAD_binding_5"/>
    <property type="match status" value="1"/>
</dbReference>
<dbReference type="InterPro" id="IPR036010">
    <property type="entry name" value="2Fe-2S_ferredoxin-like_sf"/>
</dbReference>
<dbReference type="Gene3D" id="3.30.465.10">
    <property type="match status" value="1"/>
</dbReference>
<evidence type="ECO:0000313" key="9">
    <source>
        <dbReference type="Proteomes" id="UP001597327"/>
    </source>
</evidence>
<evidence type="ECO:0000313" key="8">
    <source>
        <dbReference type="EMBL" id="MFD1694282.1"/>
    </source>
</evidence>
<dbReference type="PANTHER" id="PTHR45444:SF3">
    <property type="entry name" value="XANTHINE DEHYDROGENASE"/>
    <property type="match status" value="1"/>
</dbReference>
<dbReference type="InterPro" id="IPR002346">
    <property type="entry name" value="Mopterin_DH_FAD-bd"/>
</dbReference>
<comment type="caution">
    <text evidence="8">The sequence shown here is derived from an EMBL/GenBank/DDBJ whole genome shotgun (WGS) entry which is preliminary data.</text>
</comment>
<dbReference type="InterPro" id="IPR012675">
    <property type="entry name" value="Beta-grasp_dom_sf"/>
</dbReference>
<dbReference type="NCBIfam" id="TIGR02963">
    <property type="entry name" value="xanthine_xdhA"/>
    <property type="match status" value="1"/>
</dbReference>
<evidence type="ECO:0000256" key="3">
    <source>
        <dbReference type="ARBA" id="ARBA00022827"/>
    </source>
</evidence>
<dbReference type="InterPro" id="IPR016169">
    <property type="entry name" value="FAD-bd_PCMH_sub2"/>
</dbReference>
<dbReference type="InterPro" id="IPR036318">
    <property type="entry name" value="FAD-bd_PCMH-like_sf"/>
</dbReference>
<feature type="domain" description="FAD-binding PCMH-type" evidence="7">
    <location>
        <begin position="190"/>
        <end position="364"/>
    </location>
</feature>
<dbReference type="Gene3D" id="3.30.43.10">
    <property type="entry name" value="Uridine Diphospho-n-acetylenolpyruvylglucosamine Reductase, domain 2"/>
    <property type="match status" value="1"/>
</dbReference>
<dbReference type="PROSITE" id="PS51085">
    <property type="entry name" value="2FE2S_FER_2"/>
    <property type="match status" value="1"/>
</dbReference>
<keyword evidence="4 8" id="KW-0560">Oxidoreductase</keyword>
<protein>
    <submittedName>
        <fullName evidence="8">Xanthine dehydrogenase small subunit</fullName>
        <ecNumber evidence="8">1.17.1.4</ecNumber>
    </submittedName>
</protein>
<dbReference type="PROSITE" id="PS00197">
    <property type="entry name" value="2FE2S_FER_1"/>
    <property type="match status" value="1"/>
</dbReference>
<dbReference type="CDD" id="cd00207">
    <property type="entry name" value="fer2"/>
    <property type="match status" value="1"/>
</dbReference>
<keyword evidence="5" id="KW-0408">Iron</keyword>
<dbReference type="SUPFAM" id="SSF55447">
    <property type="entry name" value="CO dehydrogenase flavoprotein C-terminal domain-like"/>
    <property type="match status" value="1"/>
</dbReference>
<dbReference type="RefSeq" id="WP_149891851.1">
    <property type="nucleotide sequence ID" value="NZ_JBHUFA010000001.1"/>
</dbReference>
<proteinExistence type="predicted"/>
<dbReference type="Proteomes" id="UP001597327">
    <property type="component" value="Unassembled WGS sequence"/>
</dbReference>
<dbReference type="SUPFAM" id="SSF47741">
    <property type="entry name" value="CO dehydrogenase ISP C-domain like"/>
    <property type="match status" value="1"/>
</dbReference>
<dbReference type="InterPro" id="IPR036683">
    <property type="entry name" value="CO_DH_flav_C_dom_sf"/>
</dbReference>
<dbReference type="InterPro" id="IPR016208">
    <property type="entry name" value="Ald_Oxase/xanthine_DH-like"/>
</dbReference>
<feature type="domain" description="2Fe-2S ferredoxin-type" evidence="6">
    <location>
        <begin position="3"/>
        <end position="88"/>
    </location>
</feature>
<gene>
    <name evidence="8" type="primary">xdhA</name>
    <name evidence="8" type="ORF">ACFSC7_02055</name>
</gene>
<reference evidence="9" key="1">
    <citation type="journal article" date="2019" name="Int. J. Syst. Evol. Microbiol.">
        <title>The Global Catalogue of Microorganisms (GCM) 10K type strain sequencing project: providing services to taxonomists for standard genome sequencing and annotation.</title>
        <authorList>
            <consortium name="The Broad Institute Genomics Platform"/>
            <consortium name="The Broad Institute Genome Sequencing Center for Infectious Disease"/>
            <person name="Wu L."/>
            <person name="Ma J."/>
        </authorList>
    </citation>
    <scope>NUCLEOTIDE SEQUENCE [LARGE SCALE GENOMIC DNA]</scope>
    <source>
        <strain evidence="9">JCM 3369</strain>
    </source>
</reference>
<keyword evidence="1" id="KW-0285">Flavoprotein</keyword>
<accession>A0ABW4JRY1</accession>
<keyword evidence="2" id="KW-0479">Metal-binding</keyword>
<dbReference type="InterPro" id="IPR006058">
    <property type="entry name" value="2Fe2S_fd_BS"/>
</dbReference>
<dbReference type="Gene3D" id="3.10.20.30">
    <property type="match status" value="1"/>
</dbReference>
<dbReference type="SMART" id="SM01092">
    <property type="entry name" value="CO_deh_flav_C"/>
    <property type="match status" value="1"/>
</dbReference>
<dbReference type="InterPro" id="IPR002888">
    <property type="entry name" value="2Fe-2S-bd"/>
</dbReference>
<evidence type="ECO:0000256" key="4">
    <source>
        <dbReference type="ARBA" id="ARBA00023002"/>
    </source>
</evidence>
<dbReference type="Pfam" id="PF01799">
    <property type="entry name" value="Fer2_2"/>
    <property type="match status" value="1"/>
</dbReference>
<dbReference type="InterPro" id="IPR016166">
    <property type="entry name" value="FAD-bd_PCMH"/>
</dbReference>
<dbReference type="PANTHER" id="PTHR45444">
    <property type="entry name" value="XANTHINE DEHYDROGENASE"/>
    <property type="match status" value="1"/>
</dbReference>
<dbReference type="EMBL" id="JBHUFA010000001">
    <property type="protein sequence ID" value="MFD1694282.1"/>
    <property type="molecule type" value="Genomic_DNA"/>
</dbReference>
<keyword evidence="9" id="KW-1185">Reference proteome</keyword>
<evidence type="ECO:0000256" key="5">
    <source>
        <dbReference type="ARBA" id="ARBA00023004"/>
    </source>
</evidence>
<dbReference type="SUPFAM" id="SSF54292">
    <property type="entry name" value="2Fe-2S ferredoxin-like"/>
    <property type="match status" value="1"/>
</dbReference>
<dbReference type="Gene3D" id="3.30.390.50">
    <property type="entry name" value="CO dehydrogenase flavoprotein, C-terminal domain"/>
    <property type="match status" value="1"/>
</dbReference>
<evidence type="ECO:0000259" key="6">
    <source>
        <dbReference type="PROSITE" id="PS51085"/>
    </source>
</evidence>